<feature type="compositionally biased region" description="Polar residues" evidence="1">
    <location>
        <begin position="198"/>
        <end position="214"/>
    </location>
</feature>
<reference evidence="3" key="1">
    <citation type="journal article" date="2013" name="Nature">
        <title>Draft genome of the wheat A-genome progenitor Triticum urartu.</title>
        <authorList>
            <person name="Ling H.Q."/>
            <person name="Zhao S."/>
            <person name="Liu D."/>
            <person name="Wang J."/>
            <person name="Sun H."/>
            <person name="Zhang C."/>
            <person name="Fan H."/>
            <person name="Li D."/>
            <person name="Dong L."/>
            <person name="Tao Y."/>
            <person name="Gao C."/>
            <person name="Wu H."/>
            <person name="Li Y."/>
            <person name="Cui Y."/>
            <person name="Guo X."/>
            <person name="Zheng S."/>
            <person name="Wang B."/>
            <person name="Yu K."/>
            <person name="Liang Q."/>
            <person name="Yang W."/>
            <person name="Lou X."/>
            <person name="Chen J."/>
            <person name="Feng M."/>
            <person name="Jian J."/>
            <person name="Zhang X."/>
            <person name="Luo G."/>
            <person name="Jiang Y."/>
            <person name="Liu J."/>
            <person name="Wang Z."/>
            <person name="Sha Y."/>
            <person name="Zhang B."/>
            <person name="Wu H."/>
            <person name="Tang D."/>
            <person name="Shen Q."/>
            <person name="Xue P."/>
            <person name="Zou S."/>
            <person name="Wang X."/>
            <person name="Liu X."/>
            <person name="Wang F."/>
            <person name="Yang Y."/>
            <person name="An X."/>
            <person name="Dong Z."/>
            <person name="Zhang K."/>
            <person name="Zhang X."/>
            <person name="Luo M.C."/>
            <person name="Dvorak J."/>
            <person name="Tong Y."/>
            <person name="Wang J."/>
            <person name="Yang H."/>
            <person name="Li Z."/>
            <person name="Wang D."/>
            <person name="Zhang A."/>
            <person name="Wang J."/>
        </authorList>
    </citation>
    <scope>NUCLEOTIDE SEQUENCE</scope>
    <source>
        <strain evidence="3">cv. G1812</strain>
    </source>
</reference>
<feature type="compositionally biased region" description="Polar residues" evidence="1">
    <location>
        <begin position="131"/>
        <end position="147"/>
    </location>
</feature>
<feature type="compositionally biased region" description="Polar residues" evidence="1">
    <location>
        <begin position="94"/>
        <end position="105"/>
    </location>
</feature>
<reference evidence="2" key="3">
    <citation type="submission" date="2022-06" db="UniProtKB">
        <authorList>
            <consortium name="EnsemblPlants"/>
        </authorList>
    </citation>
    <scope>IDENTIFICATION</scope>
</reference>
<feature type="compositionally biased region" description="Basic and acidic residues" evidence="1">
    <location>
        <begin position="160"/>
        <end position="172"/>
    </location>
</feature>
<dbReference type="AlphaFoldDB" id="A0A8R7P5N4"/>
<feature type="region of interest" description="Disordered" evidence="1">
    <location>
        <begin position="235"/>
        <end position="364"/>
    </location>
</feature>
<feature type="region of interest" description="Disordered" evidence="1">
    <location>
        <begin position="93"/>
        <end position="115"/>
    </location>
</feature>
<evidence type="ECO:0000313" key="3">
    <source>
        <dbReference type="Proteomes" id="UP000015106"/>
    </source>
</evidence>
<dbReference type="Gramene" id="TuG1812G0100004476.01.T01">
    <property type="protein sequence ID" value="TuG1812G0100004476.01.T01"/>
    <property type="gene ID" value="TuG1812G0100004476.01"/>
</dbReference>
<feature type="compositionally biased region" description="Basic and acidic residues" evidence="1">
    <location>
        <begin position="302"/>
        <end position="314"/>
    </location>
</feature>
<sequence length="525" mass="59819">MDSDDDTVGCMLRRIRKRLDGVSRKYDNNDNHPVSSDEETLQARKRRTKTKELSLENLSPIISQHQETSQGMDSDDETIRSVLRRIRKRLPLLSNMNDNGDNHQISSDEETLQLPKRRTETKELPLMDLSSSLSQHQDTSQGTNSDGETVGSMLRRIRKRLDGVSRKYDNNDNHPVSSDEETLQKRKRRTKTKELSLENLSPIISQHQETSQGTDSDDETIRSVLRRIRKRLPLLSNRNDNGDNHQISSDEETLQLPKRRTETKELPLMDLSPSLSQHQDTSQGTESDGETVGSMLRRIRKRLDGVSRKYDNNDNHPVSSDEETLQKRKRRTKTRELPLESLSPIISQHQETSQGTDSDDETIGPVLRTETKEVLLMDLSPSISQHQETSQGTDSDGETMGSMLRRIRERLDGLSRKYDNNDNHPISSDEETLQARKCSIKRLVPGVETTGSVIMDTPLHPELNNNGVRAGEAELLDDLSEPELDDREHTEQRIIDDRDMSEPGDRSGASFSQKASLKRRHKNGN</sequence>
<name>A0A8R7P5N4_TRIUA</name>
<dbReference type="Proteomes" id="UP000015106">
    <property type="component" value="Chromosome 1"/>
</dbReference>
<evidence type="ECO:0000313" key="2">
    <source>
        <dbReference type="EnsemblPlants" id="TuG1812G0100004476.01.T01"/>
    </source>
</evidence>
<feature type="region of interest" description="Disordered" evidence="1">
    <location>
        <begin position="23"/>
        <end position="50"/>
    </location>
</feature>
<protein>
    <submittedName>
        <fullName evidence="2">Uncharacterized protein</fullName>
    </submittedName>
</protein>
<feature type="region of interest" description="Disordered" evidence="1">
    <location>
        <begin position="478"/>
        <end position="525"/>
    </location>
</feature>
<dbReference type="EnsemblPlants" id="TuG1812G0100004476.01.T01">
    <property type="protein sequence ID" value="TuG1812G0100004476.01.T01"/>
    <property type="gene ID" value="TuG1812G0100004476.01"/>
</dbReference>
<proteinExistence type="predicted"/>
<evidence type="ECO:0000256" key="1">
    <source>
        <dbReference type="SAM" id="MobiDB-lite"/>
    </source>
</evidence>
<feature type="region of interest" description="Disordered" evidence="1">
    <location>
        <begin position="131"/>
        <end position="220"/>
    </location>
</feature>
<feature type="compositionally biased region" description="Polar residues" evidence="1">
    <location>
        <begin position="273"/>
        <end position="286"/>
    </location>
</feature>
<feature type="compositionally biased region" description="Basic and acidic residues" evidence="1">
    <location>
        <begin position="486"/>
        <end position="505"/>
    </location>
</feature>
<feature type="compositionally biased region" description="Polar residues" evidence="1">
    <location>
        <begin position="344"/>
        <end position="356"/>
    </location>
</feature>
<reference evidence="2" key="2">
    <citation type="submission" date="2018-03" db="EMBL/GenBank/DDBJ databases">
        <title>The Triticum urartu genome reveals the dynamic nature of wheat genome evolution.</title>
        <authorList>
            <person name="Ling H."/>
            <person name="Ma B."/>
            <person name="Shi X."/>
            <person name="Liu H."/>
            <person name="Dong L."/>
            <person name="Sun H."/>
            <person name="Cao Y."/>
            <person name="Gao Q."/>
            <person name="Zheng S."/>
            <person name="Li Y."/>
            <person name="Yu Y."/>
            <person name="Du H."/>
            <person name="Qi M."/>
            <person name="Li Y."/>
            <person name="Yu H."/>
            <person name="Cui Y."/>
            <person name="Wang N."/>
            <person name="Chen C."/>
            <person name="Wu H."/>
            <person name="Zhao Y."/>
            <person name="Zhang J."/>
            <person name="Li Y."/>
            <person name="Zhou W."/>
            <person name="Zhang B."/>
            <person name="Hu W."/>
            <person name="Eijk M."/>
            <person name="Tang J."/>
            <person name="Witsenboer H."/>
            <person name="Zhao S."/>
            <person name="Li Z."/>
            <person name="Zhang A."/>
            <person name="Wang D."/>
            <person name="Liang C."/>
        </authorList>
    </citation>
    <scope>NUCLEOTIDE SEQUENCE [LARGE SCALE GENOMIC DNA]</scope>
    <source>
        <strain evidence="2">cv. G1812</strain>
    </source>
</reference>
<feature type="compositionally biased region" description="Polar residues" evidence="1">
    <location>
        <begin position="236"/>
        <end position="247"/>
    </location>
</feature>
<accession>A0A8R7P5N4</accession>
<feature type="compositionally biased region" description="Basic residues" evidence="1">
    <location>
        <begin position="516"/>
        <end position="525"/>
    </location>
</feature>
<keyword evidence="3" id="KW-1185">Reference proteome</keyword>
<organism evidence="2 3">
    <name type="scientific">Triticum urartu</name>
    <name type="common">Red wild einkorn</name>
    <name type="synonym">Crithodium urartu</name>
    <dbReference type="NCBI Taxonomy" id="4572"/>
    <lineage>
        <taxon>Eukaryota</taxon>
        <taxon>Viridiplantae</taxon>
        <taxon>Streptophyta</taxon>
        <taxon>Embryophyta</taxon>
        <taxon>Tracheophyta</taxon>
        <taxon>Spermatophyta</taxon>
        <taxon>Magnoliopsida</taxon>
        <taxon>Liliopsida</taxon>
        <taxon>Poales</taxon>
        <taxon>Poaceae</taxon>
        <taxon>BOP clade</taxon>
        <taxon>Pooideae</taxon>
        <taxon>Triticodae</taxon>
        <taxon>Triticeae</taxon>
        <taxon>Triticinae</taxon>
        <taxon>Triticum</taxon>
    </lineage>
</organism>